<evidence type="ECO:0000256" key="1">
    <source>
        <dbReference type="SAM" id="MobiDB-lite"/>
    </source>
</evidence>
<feature type="transmembrane region" description="Helical" evidence="2">
    <location>
        <begin position="816"/>
        <end position="839"/>
    </location>
</feature>
<feature type="compositionally biased region" description="Basic and acidic residues" evidence="1">
    <location>
        <begin position="1046"/>
        <end position="1060"/>
    </location>
</feature>
<reference evidence="3 4" key="1">
    <citation type="journal article" date="2019" name="Int. J. Syst. Evol. Microbiol.">
        <title>The Global Catalogue of Microorganisms (GCM) 10K type strain sequencing project: providing services to taxonomists for standard genome sequencing and annotation.</title>
        <authorList>
            <consortium name="The Broad Institute Genomics Platform"/>
            <consortium name="The Broad Institute Genome Sequencing Center for Infectious Disease"/>
            <person name="Wu L."/>
            <person name="Ma J."/>
        </authorList>
    </citation>
    <scope>NUCLEOTIDE SEQUENCE [LARGE SCALE GENOMIC DNA]</scope>
    <source>
        <strain evidence="3 4">JCM 15478</strain>
    </source>
</reference>
<feature type="transmembrane region" description="Helical" evidence="2">
    <location>
        <begin position="671"/>
        <end position="690"/>
    </location>
</feature>
<feature type="transmembrane region" description="Helical" evidence="2">
    <location>
        <begin position="751"/>
        <end position="776"/>
    </location>
</feature>
<proteinExistence type="predicted"/>
<dbReference type="Proteomes" id="UP001500016">
    <property type="component" value="Unassembled WGS sequence"/>
</dbReference>
<comment type="caution">
    <text evidence="3">The sequence shown here is derived from an EMBL/GenBank/DDBJ whole genome shotgun (WGS) entry which is preliminary data.</text>
</comment>
<keyword evidence="2" id="KW-0472">Membrane</keyword>
<feature type="transmembrane region" description="Helical" evidence="2">
    <location>
        <begin position="494"/>
        <end position="512"/>
    </location>
</feature>
<feature type="region of interest" description="Disordered" evidence="1">
    <location>
        <begin position="298"/>
        <end position="322"/>
    </location>
</feature>
<feature type="transmembrane region" description="Helical" evidence="2">
    <location>
        <begin position="399"/>
        <end position="419"/>
    </location>
</feature>
<sequence length="1084" mass="116591">MTGPHGGDGAPPWAMAVEAAEAAVRGDGQALALLSDPDDPVLADVLGHPALLDTPEGAGRFAYLVALLRESGRTRSHARALDEAEERVMTGGVPRDVRGAVHTRVAVLLAEAGRNGAARAALRFGLPHARDGRERARIHALFGVLAARQQRWAAAATHARTAARHLSAVPDPRERLEIRMRSVSVLFQAAGAEGEEGAARELAVELESVCGRLIDAWGDEHPRALAALVTMASARHEIAVRDGDAWSAERLAHVLAVAAQRASVTLGARHPQTHAVREALARTEEWAPVRADVRADVRAEAEPEPEPEREAEPGPEPEPSPEPLRVLSLELIVHGVVDTDPAEMLGDTRIEQTQGDTTAGLFRRTEDVDAEERGDEGPRSVSEAYTWSNAVTGSRSRTLWLILLPFTLINLAHWTRPAARGFRRTVRLHGVLVRLLALSLTALTVAAVCAVAMDVVAWQCAGTPACAKDRSWLAFLAAGPDGAGGWWSRPGTRLTVAALVPAGLLLLVWWLAQRTWQAYENKPPPTFMDRDPDEDDVPLPLARPGFWYTARLIARLRAAHTALGVAVIAEFLVAAPRRYDREAPDTGVWLETLGRLVLVPATLCVTMALYVVARRGHSAALLDTRIDRAVVRALSLLALLTLLLAATYTLWPRPGWESSGRLPGGEAFGMLALVQGVCVLALAVVGAVLHRRGAAPRAALRGLAPAAAAMLACGLAMTLAAGAAQGITDWLFGRGAFGGKGLPLPGPAPQLVSPVAIVPVLLVVVLLVQCAVIVILRQRARRLKAEVPTLYPESAPDPARSRLITRAMVRASLLDTVPWLLATVLATFFLLMCAAVVGAQLTQDSPGDLDAPFTTARTLGSWLIALGFVLFLNRGRIAYRDPASVSTLGILWDVGTFWPRAAHPFAPPCYAERAVPDLTWRMATWARRMGPQGRLLVSGHSQGSVLAVAALFQLDGETRSRVSLLTYGSPLERIYARWFPAFLGPDALATVHRRVENWRNLWRFTDPVGGPMGVPGAEIDRPPLRDPLAYGRTLEHPLPRPILGHGDYRSDPGFAEERARLLTPPAPEPDVPAVPPRRSRAGPG</sequence>
<feature type="transmembrane region" description="Helical" evidence="2">
    <location>
        <begin position="431"/>
        <end position="453"/>
    </location>
</feature>
<gene>
    <name evidence="3" type="ORF">GCM10009801_67910</name>
</gene>
<dbReference type="SUPFAM" id="SSF53474">
    <property type="entry name" value="alpha/beta-Hydrolases"/>
    <property type="match status" value="1"/>
</dbReference>
<feature type="transmembrane region" description="Helical" evidence="2">
    <location>
        <begin position="702"/>
        <end position="724"/>
    </location>
</feature>
<dbReference type="RefSeq" id="WP_344533755.1">
    <property type="nucleotide sequence ID" value="NZ_BAAAPE010000016.1"/>
</dbReference>
<feature type="region of interest" description="Disordered" evidence="1">
    <location>
        <begin position="1041"/>
        <end position="1084"/>
    </location>
</feature>
<accession>A0ABN2WRM6</accession>
<feature type="transmembrane region" description="Helical" evidence="2">
    <location>
        <begin position="558"/>
        <end position="576"/>
    </location>
</feature>
<evidence type="ECO:0000313" key="4">
    <source>
        <dbReference type="Proteomes" id="UP001500016"/>
    </source>
</evidence>
<name>A0ABN2WRM6_9ACTN</name>
<feature type="transmembrane region" description="Helical" evidence="2">
    <location>
        <begin position="851"/>
        <end position="872"/>
    </location>
</feature>
<feature type="compositionally biased region" description="Pro residues" evidence="1">
    <location>
        <begin position="1064"/>
        <end position="1075"/>
    </location>
</feature>
<feature type="transmembrane region" description="Helical" evidence="2">
    <location>
        <begin position="633"/>
        <end position="651"/>
    </location>
</feature>
<keyword evidence="4" id="KW-1185">Reference proteome</keyword>
<organism evidence="3 4">
    <name type="scientific">Streptomyces albiaxialis</name>
    <dbReference type="NCBI Taxonomy" id="329523"/>
    <lineage>
        <taxon>Bacteria</taxon>
        <taxon>Bacillati</taxon>
        <taxon>Actinomycetota</taxon>
        <taxon>Actinomycetes</taxon>
        <taxon>Kitasatosporales</taxon>
        <taxon>Streptomycetaceae</taxon>
        <taxon>Streptomyces</taxon>
    </lineage>
</organism>
<keyword evidence="2" id="KW-1133">Transmembrane helix</keyword>
<evidence type="ECO:0000256" key="2">
    <source>
        <dbReference type="SAM" id="Phobius"/>
    </source>
</evidence>
<protein>
    <recommendedName>
        <fullName evidence="5">Integral membrane protein</fullName>
    </recommendedName>
</protein>
<dbReference type="InterPro" id="IPR029058">
    <property type="entry name" value="AB_hydrolase_fold"/>
</dbReference>
<evidence type="ECO:0000313" key="3">
    <source>
        <dbReference type="EMBL" id="GAA2097497.1"/>
    </source>
</evidence>
<feature type="transmembrane region" description="Helical" evidence="2">
    <location>
        <begin position="596"/>
        <end position="613"/>
    </location>
</feature>
<evidence type="ECO:0008006" key="5">
    <source>
        <dbReference type="Google" id="ProtNLM"/>
    </source>
</evidence>
<dbReference type="EMBL" id="BAAAPE010000016">
    <property type="protein sequence ID" value="GAA2097497.1"/>
    <property type="molecule type" value="Genomic_DNA"/>
</dbReference>
<feature type="compositionally biased region" description="Basic and acidic residues" evidence="1">
    <location>
        <begin position="298"/>
        <end position="312"/>
    </location>
</feature>
<keyword evidence="2" id="KW-0812">Transmembrane</keyword>